<evidence type="ECO:0000313" key="5">
    <source>
        <dbReference type="Proteomes" id="UP000008810"/>
    </source>
</evidence>
<feature type="region of interest" description="Disordered" evidence="1">
    <location>
        <begin position="45"/>
        <end position="104"/>
    </location>
</feature>
<reference evidence="4" key="3">
    <citation type="submission" date="2018-08" db="UniProtKB">
        <authorList>
            <consortium name="EnsemblPlants"/>
        </authorList>
    </citation>
    <scope>IDENTIFICATION</scope>
    <source>
        <strain evidence="4">cv. Bd21</strain>
    </source>
</reference>
<accession>A0A0Q3KCH4</accession>
<dbReference type="InParanoid" id="A0A0Q3KCH4"/>
<keyword evidence="5" id="KW-1185">Reference proteome</keyword>
<evidence type="ECO:0000313" key="4">
    <source>
        <dbReference type="EnsemblPlants" id="KQK08649"/>
    </source>
</evidence>
<name>A0A0Q3KCH4_BRADI</name>
<dbReference type="EMBL" id="CM000881">
    <property type="protein sequence ID" value="KQK08649.1"/>
    <property type="molecule type" value="Genomic_DNA"/>
</dbReference>
<organism evidence="3">
    <name type="scientific">Brachypodium distachyon</name>
    <name type="common">Purple false brome</name>
    <name type="synonym">Trachynia distachya</name>
    <dbReference type="NCBI Taxonomy" id="15368"/>
    <lineage>
        <taxon>Eukaryota</taxon>
        <taxon>Viridiplantae</taxon>
        <taxon>Streptophyta</taxon>
        <taxon>Embryophyta</taxon>
        <taxon>Tracheophyta</taxon>
        <taxon>Spermatophyta</taxon>
        <taxon>Magnoliopsida</taxon>
        <taxon>Liliopsida</taxon>
        <taxon>Poales</taxon>
        <taxon>Poaceae</taxon>
        <taxon>BOP clade</taxon>
        <taxon>Pooideae</taxon>
        <taxon>Stipodae</taxon>
        <taxon>Brachypodieae</taxon>
        <taxon>Brachypodium</taxon>
    </lineage>
</organism>
<proteinExistence type="predicted"/>
<sequence length="178" mass="19555">MLHLKITILVSMCMVVSRSLGVETDHKCKCFMCLCDVDPHPLPPALPTDHPPPPEREYYPPPSEPEPTPEYYPPPSEPEPTPGCYPPPSEPEPTPGYYYPPPSEPEYYLPPPAEPYEYPWGDTYGPPAPVMGITGTPGQMYPQDRAFNPSSARRSRCQGVSTLVLASSIVAGALSVCR</sequence>
<dbReference type="Gramene" id="KQK08649">
    <property type="protein sequence ID" value="KQK08649"/>
    <property type="gene ID" value="BRADI_2g43045v3"/>
</dbReference>
<feature type="compositionally biased region" description="Pro residues" evidence="1">
    <location>
        <begin position="59"/>
        <end position="104"/>
    </location>
</feature>
<evidence type="ECO:0000256" key="2">
    <source>
        <dbReference type="SAM" id="SignalP"/>
    </source>
</evidence>
<feature type="chain" id="PRO_5035999725" evidence="2">
    <location>
        <begin position="22"/>
        <end position="178"/>
    </location>
</feature>
<keyword evidence="2" id="KW-0732">Signal</keyword>
<feature type="signal peptide" evidence="2">
    <location>
        <begin position="1"/>
        <end position="21"/>
    </location>
</feature>
<reference evidence="3 4" key="1">
    <citation type="journal article" date="2010" name="Nature">
        <title>Genome sequencing and analysis of the model grass Brachypodium distachyon.</title>
        <authorList>
            <consortium name="International Brachypodium Initiative"/>
        </authorList>
    </citation>
    <scope>NUCLEOTIDE SEQUENCE [LARGE SCALE GENOMIC DNA]</scope>
    <source>
        <strain evidence="3 4">Bd21</strain>
    </source>
</reference>
<evidence type="ECO:0000313" key="3">
    <source>
        <dbReference type="EMBL" id="KQK08649.1"/>
    </source>
</evidence>
<dbReference type="Proteomes" id="UP000008810">
    <property type="component" value="Chromosome 2"/>
</dbReference>
<dbReference type="STRING" id="15368.A0A0Q3KCH4"/>
<dbReference type="EnsemblPlants" id="KQK08649">
    <property type="protein sequence ID" value="KQK08649"/>
    <property type="gene ID" value="BRADI_2g43045v3"/>
</dbReference>
<protein>
    <submittedName>
        <fullName evidence="3 4">Uncharacterized protein</fullName>
    </submittedName>
</protein>
<evidence type="ECO:0000256" key="1">
    <source>
        <dbReference type="SAM" id="MobiDB-lite"/>
    </source>
</evidence>
<dbReference type="AlphaFoldDB" id="A0A0Q3KCH4"/>
<reference evidence="3" key="2">
    <citation type="submission" date="2017-06" db="EMBL/GenBank/DDBJ databases">
        <title>WGS assembly of Brachypodium distachyon.</title>
        <authorList>
            <consortium name="The International Brachypodium Initiative"/>
            <person name="Lucas S."/>
            <person name="Harmon-Smith M."/>
            <person name="Lail K."/>
            <person name="Tice H."/>
            <person name="Grimwood J."/>
            <person name="Bruce D."/>
            <person name="Barry K."/>
            <person name="Shu S."/>
            <person name="Lindquist E."/>
            <person name="Wang M."/>
            <person name="Pitluck S."/>
            <person name="Vogel J.P."/>
            <person name="Garvin D.F."/>
            <person name="Mockler T.C."/>
            <person name="Schmutz J."/>
            <person name="Rokhsar D."/>
            <person name="Bevan M.W."/>
        </authorList>
    </citation>
    <scope>NUCLEOTIDE SEQUENCE</scope>
    <source>
        <strain evidence="3">Bd21</strain>
    </source>
</reference>
<dbReference type="PRINTS" id="PR01217">
    <property type="entry name" value="PRICHEXTENSN"/>
</dbReference>
<gene>
    <name evidence="3" type="ORF">BRADI_2g43045v3</name>
</gene>
<dbReference type="OrthoDB" id="696943at2759"/>